<evidence type="ECO:0000313" key="9">
    <source>
        <dbReference type="EMBL" id="KAK1327028.1"/>
    </source>
</evidence>
<dbReference type="InterPro" id="IPR051953">
    <property type="entry name" value="Plant_SW-associated_TFs"/>
</dbReference>
<protein>
    <submittedName>
        <fullName evidence="9">Transcription factor MYB86</fullName>
    </submittedName>
</protein>
<keyword evidence="6" id="KW-0539">Nucleus</keyword>
<feature type="domain" description="Myb-like" evidence="7">
    <location>
        <begin position="9"/>
        <end position="61"/>
    </location>
</feature>
<dbReference type="InterPro" id="IPR009057">
    <property type="entry name" value="Homeodomain-like_sf"/>
</dbReference>
<dbReference type="Pfam" id="PF00249">
    <property type="entry name" value="Myb_DNA-binding"/>
    <property type="match status" value="2"/>
</dbReference>
<feature type="domain" description="HTH myb-type" evidence="8">
    <location>
        <begin position="62"/>
        <end position="116"/>
    </location>
</feature>
<evidence type="ECO:0000256" key="4">
    <source>
        <dbReference type="ARBA" id="ARBA00023125"/>
    </source>
</evidence>
<sequence length="314" mass="35227">MGHHSCCNQQKVKRGLWSPEEDEKLIQYISNHGYGCWSEVPEKAGLQRCGKSCRLRWINYLRPDIRRGRFTPDEEKLIIELHGVVGNRWAHIASHLPGRTDNEIKNYWNSWIKKKIPKSSTTTMVPPSTTTISPFRTEFAQSFHISDRPLFPLQNHNHPTKPSPKTTFSTSLSPLPVFETTNFFTTTQDELITREIDRLSSETWTPNHHYQLDDQPTLIFNDGGLDPNYDLPPLLGDVGSSSAEAQQCVDDDGDMSVGGEVIGEWVVEQQQYSGFLVWDHLGGGQIGGEGIGPANNNNITDVGSMVDSFSTSSL</sequence>
<keyword evidence="4" id="KW-0238">DNA-binding</keyword>
<dbReference type="Gene3D" id="1.10.10.60">
    <property type="entry name" value="Homeodomain-like"/>
    <property type="match status" value="2"/>
</dbReference>
<keyword evidence="2" id="KW-0677">Repeat</keyword>
<evidence type="ECO:0000259" key="7">
    <source>
        <dbReference type="PROSITE" id="PS50090"/>
    </source>
</evidence>
<name>A0AAV9FMA3_ACOCL</name>
<dbReference type="PROSITE" id="PS50090">
    <property type="entry name" value="MYB_LIKE"/>
    <property type="match status" value="2"/>
</dbReference>
<evidence type="ECO:0000256" key="5">
    <source>
        <dbReference type="ARBA" id="ARBA00023163"/>
    </source>
</evidence>
<dbReference type="Proteomes" id="UP001180020">
    <property type="component" value="Unassembled WGS sequence"/>
</dbReference>
<dbReference type="FunFam" id="1.10.10.60:FF:000185">
    <property type="entry name" value="MYB transcription factor"/>
    <property type="match status" value="1"/>
</dbReference>
<keyword evidence="10" id="KW-1185">Reference proteome</keyword>
<feature type="domain" description="Myb-like" evidence="7">
    <location>
        <begin position="62"/>
        <end position="112"/>
    </location>
</feature>
<evidence type="ECO:0000313" key="10">
    <source>
        <dbReference type="Proteomes" id="UP001180020"/>
    </source>
</evidence>
<comment type="caution">
    <text evidence="9">The sequence shown here is derived from an EMBL/GenBank/DDBJ whole genome shotgun (WGS) entry which is preliminary data.</text>
</comment>
<keyword evidence="5" id="KW-0804">Transcription</keyword>
<evidence type="ECO:0000256" key="3">
    <source>
        <dbReference type="ARBA" id="ARBA00023015"/>
    </source>
</evidence>
<dbReference type="PANTHER" id="PTHR47997:SF31">
    <property type="entry name" value="MYB TRANSCRIPTION FACTOR"/>
    <property type="match status" value="1"/>
</dbReference>
<comment type="subcellular location">
    <subcellularLocation>
        <location evidence="1">Nucleus</location>
    </subcellularLocation>
</comment>
<keyword evidence="3" id="KW-0805">Transcription regulation</keyword>
<evidence type="ECO:0000256" key="6">
    <source>
        <dbReference type="ARBA" id="ARBA00023242"/>
    </source>
</evidence>
<evidence type="ECO:0000256" key="2">
    <source>
        <dbReference type="ARBA" id="ARBA00022737"/>
    </source>
</evidence>
<reference evidence="9" key="2">
    <citation type="submission" date="2023-06" db="EMBL/GenBank/DDBJ databases">
        <authorList>
            <person name="Ma L."/>
            <person name="Liu K.-W."/>
            <person name="Li Z."/>
            <person name="Hsiao Y.-Y."/>
            <person name="Qi Y."/>
            <person name="Fu T."/>
            <person name="Tang G."/>
            <person name="Zhang D."/>
            <person name="Sun W.-H."/>
            <person name="Liu D.-K."/>
            <person name="Li Y."/>
            <person name="Chen G.-Z."/>
            <person name="Liu X.-D."/>
            <person name="Liao X.-Y."/>
            <person name="Jiang Y.-T."/>
            <person name="Yu X."/>
            <person name="Hao Y."/>
            <person name="Huang J."/>
            <person name="Zhao X.-W."/>
            <person name="Ke S."/>
            <person name="Chen Y.-Y."/>
            <person name="Wu W.-L."/>
            <person name="Hsu J.-L."/>
            <person name="Lin Y.-F."/>
            <person name="Huang M.-D."/>
            <person name="Li C.-Y."/>
            <person name="Huang L."/>
            <person name="Wang Z.-W."/>
            <person name="Zhao X."/>
            <person name="Zhong W.-Y."/>
            <person name="Peng D.-H."/>
            <person name="Ahmad S."/>
            <person name="Lan S."/>
            <person name="Zhang J.-S."/>
            <person name="Tsai W.-C."/>
            <person name="Van De Peer Y."/>
            <person name="Liu Z.-J."/>
        </authorList>
    </citation>
    <scope>NUCLEOTIDE SEQUENCE</scope>
    <source>
        <strain evidence="9">CP</strain>
        <tissue evidence="9">Leaves</tissue>
    </source>
</reference>
<dbReference type="GO" id="GO:0003677">
    <property type="term" value="F:DNA binding"/>
    <property type="evidence" value="ECO:0007669"/>
    <property type="project" value="UniProtKB-KW"/>
</dbReference>
<dbReference type="InterPro" id="IPR017930">
    <property type="entry name" value="Myb_dom"/>
</dbReference>
<dbReference type="FunFam" id="1.10.10.60:FF:000348">
    <property type="entry name" value="Transcription factor MYB26"/>
    <property type="match status" value="1"/>
</dbReference>
<organism evidence="9 10">
    <name type="scientific">Acorus calamus</name>
    <name type="common">Sweet flag</name>
    <dbReference type="NCBI Taxonomy" id="4465"/>
    <lineage>
        <taxon>Eukaryota</taxon>
        <taxon>Viridiplantae</taxon>
        <taxon>Streptophyta</taxon>
        <taxon>Embryophyta</taxon>
        <taxon>Tracheophyta</taxon>
        <taxon>Spermatophyta</taxon>
        <taxon>Magnoliopsida</taxon>
        <taxon>Liliopsida</taxon>
        <taxon>Acoraceae</taxon>
        <taxon>Acorus</taxon>
    </lineage>
</organism>
<dbReference type="SMART" id="SM00717">
    <property type="entry name" value="SANT"/>
    <property type="match status" value="2"/>
</dbReference>
<dbReference type="SUPFAM" id="SSF46689">
    <property type="entry name" value="Homeodomain-like"/>
    <property type="match status" value="1"/>
</dbReference>
<dbReference type="EMBL" id="JAUJYO010000001">
    <property type="protein sequence ID" value="KAK1327028.1"/>
    <property type="molecule type" value="Genomic_DNA"/>
</dbReference>
<dbReference type="GO" id="GO:0005634">
    <property type="term" value="C:nucleus"/>
    <property type="evidence" value="ECO:0007669"/>
    <property type="project" value="UniProtKB-SubCell"/>
</dbReference>
<dbReference type="PANTHER" id="PTHR47997">
    <property type="entry name" value="MYB DOMAIN PROTEIN 55"/>
    <property type="match status" value="1"/>
</dbReference>
<gene>
    <name evidence="9" type="primary">MYB86</name>
    <name evidence="9" type="ORF">QJS10_CPA01g00447</name>
</gene>
<accession>A0AAV9FMA3</accession>
<dbReference type="CDD" id="cd00167">
    <property type="entry name" value="SANT"/>
    <property type="match status" value="2"/>
</dbReference>
<evidence type="ECO:0000256" key="1">
    <source>
        <dbReference type="ARBA" id="ARBA00004123"/>
    </source>
</evidence>
<dbReference type="InterPro" id="IPR001005">
    <property type="entry name" value="SANT/Myb"/>
</dbReference>
<reference evidence="9" key="1">
    <citation type="journal article" date="2023" name="Nat. Commun.">
        <title>Diploid and tetraploid genomes of Acorus and the evolution of monocots.</title>
        <authorList>
            <person name="Ma L."/>
            <person name="Liu K.W."/>
            <person name="Li Z."/>
            <person name="Hsiao Y.Y."/>
            <person name="Qi Y."/>
            <person name="Fu T."/>
            <person name="Tang G.D."/>
            <person name="Zhang D."/>
            <person name="Sun W.H."/>
            <person name="Liu D.K."/>
            <person name="Li Y."/>
            <person name="Chen G.Z."/>
            <person name="Liu X.D."/>
            <person name="Liao X.Y."/>
            <person name="Jiang Y.T."/>
            <person name="Yu X."/>
            <person name="Hao Y."/>
            <person name="Huang J."/>
            <person name="Zhao X.W."/>
            <person name="Ke S."/>
            <person name="Chen Y.Y."/>
            <person name="Wu W.L."/>
            <person name="Hsu J.L."/>
            <person name="Lin Y.F."/>
            <person name="Huang M.D."/>
            <person name="Li C.Y."/>
            <person name="Huang L."/>
            <person name="Wang Z.W."/>
            <person name="Zhao X."/>
            <person name="Zhong W.Y."/>
            <person name="Peng D.H."/>
            <person name="Ahmad S."/>
            <person name="Lan S."/>
            <person name="Zhang J.S."/>
            <person name="Tsai W.C."/>
            <person name="Van de Peer Y."/>
            <person name="Liu Z.J."/>
        </authorList>
    </citation>
    <scope>NUCLEOTIDE SEQUENCE</scope>
    <source>
        <strain evidence="9">CP</strain>
    </source>
</reference>
<dbReference type="AlphaFoldDB" id="A0AAV9FMA3"/>
<proteinExistence type="predicted"/>
<evidence type="ECO:0000259" key="8">
    <source>
        <dbReference type="PROSITE" id="PS51294"/>
    </source>
</evidence>
<dbReference type="PROSITE" id="PS51294">
    <property type="entry name" value="HTH_MYB"/>
    <property type="match status" value="2"/>
</dbReference>
<feature type="domain" description="HTH myb-type" evidence="8">
    <location>
        <begin position="9"/>
        <end position="61"/>
    </location>
</feature>